<reference evidence="2" key="2">
    <citation type="submission" date="2025-08" db="UniProtKB">
        <authorList>
            <consortium name="RefSeq"/>
        </authorList>
    </citation>
    <scope>IDENTIFICATION</scope>
    <source>
        <tissue evidence="2">Leaf</tissue>
    </source>
</reference>
<gene>
    <name evidence="2" type="primary">LOC104737813</name>
</gene>
<dbReference type="GeneID" id="104737813"/>
<dbReference type="Proteomes" id="UP000694864">
    <property type="component" value="Chromosome 13"/>
</dbReference>
<evidence type="ECO:0000313" key="1">
    <source>
        <dbReference type="Proteomes" id="UP000694864"/>
    </source>
</evidence>
<dbReference type="Pfam" id="PF05278">
    <property type="entry name" value="PEARLI-4"/>
    <property type="match status" value="1"/>
</dbReference>
<protein>
    <submittedName>
        <fullName evidence="2">MATH domain and coiled-coil domain-containing protein At2g42465</fullName>
    </submittedName>
</protein>
<evidence type="ECO:0000313" key="2">
    <source>
        <dbReference type="RefSeq" id="XP_010456378.1"/>
    </source>
</evidence>
<dbReference type="InterPro" id="IPR007942">
    <property type="entry name" value="PLipase-like"/>
</dbReference>
<reference evidence="1" key="1">
    <citation type="journal article" date="2014" name="Nat. Commun.">
        <title>The emerging biofuel crop Camelina sativa retains a highly undifferentiated hexaploid genome structure.</title>
        <authorList>
            <person name="Kagale S."/>
            <person name="Koh C."/>
            <person name="Nixon J."/>
            <person name="Bollina V."/>
            <person name="Clarke W.E."/>
            <person name="Tuteja R."/>
            <person name="Spillane C."/>
            <person name="Robinson S.J."/>
            <person name="Links M.G."/>
            <person name="Clarke C."/>
            <person name="Higgins E.E."/>
            <person name="Huebert T."/>
            <person name="Sharpe A.G."/>
            <person name="Parkin I.A."/>
        </authorList>
    </citation>
    <scope>NUCLEOTIDE SEQUENCE [LARGE SCALE GENOMIC DNA]</scope>
    <source>
        <strain evidence="1">cv. DH55</strain>
    </source>
</reference>
<dbReference type="RefSeq" id="XP_010456378.1">
    <property type="nucleotide sequence ID" value="XM_010458076.1"/>
</dbReference>
<proteinExistence type="predicted"/>
<name>A0ABM0VHV5_CAMSA</name>
<organism evidence="1 2">
    <name type="scientific">Camelina sativa</name>
    <name type="common">False flax</name>
    <name type="synonym">Myagrum sativum</name>
    <dbReference type="NCBI Taxonomy" id="90675"/>
    <lineage>
        <taxon>Eukaryota</taxon>
        <taxon>Viridiplantae</taxon>
        <taxon>Streptophyta</taxon>
        <taxon>Embryophyta</taxon>
        <taxon>Tracheophyta</taxon>
        <taxon>Spermatophyta</taxon>
        <taxon>Magnoliopsida</taxon>
        <taxon>eudicotyledons</taxon>
        <taxon>Gunneridae</taxon>
        <taxon>Pentapetalae</taxon>
        <taxon>rosids</taxon>
        <taxon>malvids</taxon>
        <taxon>Brassicales</taxon>
        <taxon>Brassicaceae</taxon>
        <taxon>Camelineae</taxon>
        <taxon>Camelina</taxon>
    </lineage>
</organism>
<dbReference type="PANTHER" id="PTHR46236">
    <property type="entry name" value="TRAF-LIKE SUPERFAMILY PROTEIN"/>
    <property type="match status" value="1"/>
</dbReference>
<dbReference type="PANTHER" id="PTHR46236:SF12">
    <property type="entry name" value="MATH DOMAIN-CONTAINING PROTEIN"/>
    <property type="match status" value="1"/>
</dbReference>
<accession>A0ABM0VHV5</accession>
<sequence length="147" mass="17269">MGNHMETQSKNVVHDFIVDPSQEKLMHWIFQHHPETAVKFKLQNQQLRTTYMNILLGIINTLYYKPLHDLSESQLSKASKDLSDLTQVGFNLQWLRLKLRKVCFDRKNHRVSEVRIGELEKQVKKLEVMMSDVKAGLEKEKAKLKNP</sequence>
<keyword evidence="1" id="KW-1185">Reference proteome</keyword>
<dbReference type="InterPro" id="IPR050804">
    <property type="entry name" value="MCC"/>
</dbReference>